<feature type="domain" description="UBA" evidence="2">
    <location>
        <begin position="1"/>
        <end position="40"/>
    </location>
</feature>
<dbReference type="KEGG" id="ehx:EMIHUDRAFT_432887"/>
<dbReference type="GeneID" id="17255685"/>
<dbReference type="RefSeq" id="XP_005761932.1">
    <property type="nucleotide sequence ID" value="XM_005761875.1"/>
</dbReference>
<dbReference type="Gene3D" id="1.20.58.2190">
    <property type="match status" value="1"/>
</dbReference>
<reference evidence="3" key="2">
    <citation type="submission" date="2024-10" db="UniProtKB">
        <authorList>
            <consortium name="EnsemblProtists"/>
        </authorList>
    </citation>
    <scope>IDENTIFICATION</scope>
</reference>
<dbReference type="AlphaFoldDB" id="A0A0D3IE18"/>
<evidence type="ECO:0000259" key="2">
    <source>
        <dbReference type="PROSITE" id="PS50030"/>
    </source>
</evidence>
<dbReference type="SMART" id="SM00580">
    <property type="entry name" value="PUG"/>
    <property type="match status" value="1"/>
</dbReference>
<protein>
    <recommendedName>
        <fullName evidence="2">UBA domain-containing protein</fullName>
    </recommendedName>
</protein>
<dbReference type="SUPFAM" id="SSF143503">
    <property type="entry name" value="PUG domain-like"/>
    <property type="match status" value="1"/>
</dbReference>
<dbReference type="Gene3D" id="1.10.8.10">
    <property type="entry name" value="DNA helicase RuvA subunit, C-terminal domain"/>
    <property type="match status" value="1"/>
</dbReference>
<dbReference type="HOGENOM" id="CLU_675166_0_0_1"/>
<dbReference type="InterPro" id="IPR015940">
    <property type="entry name" value="UBA"/>
</dbReference>
<dbReference type="STRING" id="2903.R1BIA3"/>
<evidence type="ECO:0000313" key="3">
    <source>
        <dbReference type="EnsemblProtists" id="EOD09503"/>
    </source>
</evidence>
<name>A0A0D3IE18_EMIH1</name>
<evidence type="ECO:0000313" key="4">
    <source>
        <dbReference type="Proteomes" id="UP000013827"/>
    </source>
</evidence>
<dbReference type="Proteomes" id="UP000013827">
    <property type="component" value="Unassembled WGS sequence"/>
</dbReference>
<proteinExistence type="predicted"/>
<dbReference type="PaxDb" id="2903-EOD09503"/>
<dbReference type="eggNOG" id="ENOG502S762">
    <property type="taxonomic scope" value="Eukaryota"/>
</dbReference>
<dbReference type="Pfam" id="PF09409">
    <property type="entry name" value="PUB"/>
    <property type="match status" value="1"/>
</dbReference>
<accession>A0A0D3IE18</accession>
<dbReference type="SMART" id="SM00165">
    <property type="entry name" value="UBA"/>
    <property type="match status" value="1"/>
</dbReference>
<dbReference type="EnsemblProtists" id="EOD09503">
    <property type="protein sequence ID" value="EOD09503"/>
    <property type="gene ID" value="EMIHUDRAFT_432887"/>
</dbReference>
<evidence type="ECO:0000256" key="1">
    <source>
        <dbReference type="SAM" id="MobiDB-lite"/>
    </source>
</evidence>
<dbReference type="Pfam" id="PF22562">
    <property type="entry name" value="UBA_7"/>
    <property type="match status" value="1"/>
</dbReference>
<dbReference type="InterPro" id="IPR036339">
    <property type="entry name" value="PUB-like_dom_sf"/>
</dbReference>
<dbReference type="InterPro" id="IPR018997">
    <property type="entry name" value="PUB_domain"/>
</dbReference>
<dbReference type="PROSITE" id="PS50030">
    <property type="entry name" value="UBA"/>
    <property type="match status" value="1"/>
</dbReference>
<dbReference type="PANTHER" id="PTHR46713:SF1">
    <property type="entry name" value="F13M7.16 PROTEIN"/>
    <property type="match status" value="1"/>
</dbReference>
<organism evidence="3 4">
    <name type="scientific">Emiliania huxleyi (strain CCMP1516)</name>
    <dbReference type="NCBI Taxonomy" id="280463"/>
    <lineage>
        <taxon>Eukaryota</taxon>
        <taxon>Haptista</taxon>
        <taxon>Haptophyta</taxon>
        <taxon>Prymnesiophyceae</taxon>
        <taxon>Isochrysidales</taxon>
        <taxon>Noelaerhabdaceae</taxon>
        <taxon>Emiliania</taxon>
    </lineage>
</organism>
<sequence length="408" mass="42245">MDSHSLSALTDLGFTDEQAAVALQMSSGNVQRAVNFLLENAQATEQVGAPPARPPPSATTERAEGDRALQEALAASRREAAGESKRRAEARQAELAAASANTACRGGRAASAAAAAAERRAQTASSASGGRGGCAASAAAAAAAQTASSASSETSGSRPSGGGGAAAAAAAIARFAAPQASTAEQRVQACASRLAGSARCVDALIASLERAIANPEDERCRKVSLTNKAFRERVGSVPGGVDFLYAVGFEPMHGHLVLQRRDTALLWVGKAALQAAQESLAYRGSKEALQLREALQLSSSEYAAEEAARRQAWLQKVPDEPPEGQAGSALICVHVGEAQHWRRFDSSEVLEDVVNFARSLPGVPLGRPIGLSNVTLRPAVRLDLATECGLTLQRLDLWPTGHLRVEAG</sequence>
<reference evidence="4" key="1">
    <citation type="journal article" date="2013" name="Nature">
        <title>Pan genome of the phytoplankton Emiliania underpins its global distribution.</title>
        <authorList>
            <person name="Read B.A."/>
            <person name="Kegel J."/>
            <person name="Klute M.J."/>
            <person name="Kuo A."/>
            <person name="Lefebvre S.C."/>
            <person name="Maumus F."/>
            <person name="Mayer C."/>
            <person name="Miller J."/>
            <person name="Monier A."/>
            <person name="Salamov A."/>
            <person name="Young J."/>
            <person name="Aguilar M."/>
            <person name="Claverie J.M."/>
            <person name="Frickenhaus S."/>
            <person name="Gonzalez K."/>
            <person name="Herman E.K."/>
            <person name="Lin Y.C."/>
            <person name="Napier J."/>
            <person name="Ogata H."/>
            <person name="Sarno A.F."/>
            <person name="Shmutz J."/>
            <person name="Schroeder D."/>
            <person name="de Vargas C."/>
            <person name="Verret F."/>
            <person name="von Dassow P."/>
            <person name="Valentin K."/>
            <person name="Van de Peer Y."/>
            <person name="Wheeler G."/>
            <person name="Dacks J.B."/>
            <person name="Delwiche C.F."/>
            <person name="Dyhrman S.T."/>
            <person name="Glockner G."/>
            <person name="John U."/>
            <person name="Richards T."/>
            <person name="Worden A.Z."/>
            <person name="Zhang X."/>
            <person name="Grigoriev I.V."/>
            <person name="Allen A.E."/>
            <person name="Bidle K."/>
            <person name="Borodovsky M."/>
            <person name="Bowler C."/>
            <person name="Brownlee C."/>
            <person name="Cock J.M."/>
            <person name="Elias M."/>
            <person name="Gladyshev V.N."/>
            <person name="Groth M."/>
            <person name="Guda C."/>
            <person name="Hadaegh A."/>
            <person name="Iglesias-Rodriguez M.D."/>
            <person name="Jenkins J."/>
            <person name="Jones B.M."/>
            <person name="Lawson T."/>
            <person name="Leese F."/>
            <person name="Lindquist E."/>
            <person name="Lobanov A."/>
            <person name="Lomsadze A."/>
            <person name="Malik S.B."/>
            <person name="Marsh M.E."/>
            <person name="Mackinder L."/>
            <person name="Mock T."/>
            <person name="Mueller-Roeber B."/>
            <person name="Pagarete A."/>
            <person name="Parker M."/>
            <person name="Probert I."/>
            <person name="Quesneville H."/>
            <person name="Raines C."/>
            <person name="Rensing S.A."/>
            <person name="Riano-Pachon D.M."/>
            <person name="Richier S."/>
            <person name="Rokitta S."/>
            <person name="Shiraiwa Y."/>
            <person name="Soanes D.M."/>
            <person name="van der Giezen M."/>
            <person name="Wahlund T.M."/>
            <person name="Williams B."/>
            <person name="Wilson W."/>
            <person name="Wolfe G."/>
            <person name="Wurch L.L."/>
        </authorList>
    </citation>
    <scope>NUCLEOTIDE SEQUENCE</scope>
</reference>
<feature type="region of interest" description="Disordered" evidence="1">
    <location>
        <begin position="44"/>
        <end position="93"/>
    </location>
</feature>
<dbReference type="OMA" id="CDLNRYP"/>
<dbReference type="InterPro" id="IPR009060">
    <property type="entry name" value="UBA-like_sf"/>
</dbReference>
<dbReference type="SUPFAM" id="SSF46934">
    <property type="entry name" value="UBA-like"/>
    <property type="match status" value="1"/>
</dbReference>
<keyword evidence="4" id="KW-1185">Reference proteome</keyword>
<dbReference type="PANTHER" id="PTHR46713">
    <property type="entry name" value="F13M7.16 PROTEIN"/>
    <property type="match status" value="1"/>
</dbReference>
<feature type="compositionally biased region" description="Basic and acidic residues" evidence="1">
    <location>
        <begin position="76"/>
        <end position="92"/>
    </location>
</feature>